<proteinExistence type="predicted"/>
<gene>
    <name evidence="1" type="ORF">DAPPUDRAFT_18361</name>
</gene>
<sequence length="79" mass="9009">ILDLSMPDKNATTEVCYVCGDEFQKGLLSHVYAKPIQHSPFFPSLMLHPRPSRSRPMDSTGRVQACEICTSYLLQQWHT</sequence>
<keyword evidence="2" id="KW-1185">Reference proteome</keyword>
<dbReference type="OrthoDB" id="8744624at2759"/>
<accession>E9GZQ6</accession>
<dbReference type="InParanoid" id="E9GZQ6"/>
<dbReference type="KEGG" id="dpx:DAPPUDRAFT_18361"/>
<feature type="non-terminal residue" evidence="1">
    <location>
        <position position="1"/>
    </location>
</feature>
<dbReference type="STRING" id="6669.E9GZQ6"/>
<feature type="non-terminal residue" evidence="1">
    <location>
        <position position="79"/>
    </location>
</feature>
<dbReference type="EMBL" id="GL732578">
    <property type="protein sequence ID" value="EFX75034.1"/>
    <property type="molecule type" value="Genomic_DNA"/>
</dbReference>
<dbReference type="AlphaFoldDB" id="E9GZQ6"/>
<organism evidence="1 2">
    <name type="scientific">Daphnia pulex</name>
    <name type="common">Water flea</name>
    <dbReference type="NCBI Taxonomy" id="6669"/>
    <lineage>
        <taxon>Eukaryota</taxon>
        <taxon>Metazoa</taxon>
        <taxon>Ecdysozoa</taxon>
        <taxon>Arthropoda</taxon>
        <taxon>Crustacea</taxon>
        <taxon>Branchiopoda</taxon>
        <taxon>Diplostraca</taxon>
        <taxon>Cladocera</taxon>
        <taxon>Anomopoda</taxon>
        <taxon>Daphniidae</taxon>
        <taxon>Daphnia</taxon>
    </lineage>
</organism>
<reference evidence="1 2" key="1">
    <citation type="journal article" date="2011" name="Science">
        <title>The ecoresponsive genome of Daphnia pulex.</title>
        <authorList>
            <person name="Colbourne J.K."/>
            <person name="Pfrender M.E."/>
            <person name="Gilbert D."/>
            <person name="Thomas W.K."/>
            <person name="Tucker A."/>
            <person name="Oakley T.H."/>
            <person name="Tokishita S."/>
            <person name="Aerts A."/>
            <person name="Arnold G.J."/>
            <person name="Basu M.K."/>
            <person name="Bauer D.J."/>
            <person name="Caceres C.E."/>
            <person name="Carmel L."/>
            <person name="Casola C."/>
            <person name="Choi J.H."/>
            <person name="Detter J.C."/>
            <person name="Dong Q."/>
            <person name="Dusheyko S."/>
            <person name="Eads B.D."/>
            <person name="Frohlich T."/>
            <person name="Geiler-Samerotte K.A."/>
            <person name="Gerlach D."/>
            <person name="Hatcher P."/>
            <person name="Jogdeo S."/>
            <person name="Krijgsveld J."/>
            <person name="Kriventseva E.V."/>
            <person name="Kultz D."/>
            <person name="Laforsch C."/>
            <person name="Lindquist E."/>
            <person name="Lopez J."/>
            <person name="Manak J.R."/>
            <person name="Muller J."/>
            <person name="Pangilinan J."/>
            <person name="Patwardhan R.P."/>
            <person name="Pitluck S."/>
            <person name="Pritham E.J."/>
            <person name="Rechtsteiner A."/>
            <person name="Rho M."/>
            <person name="Rogozin I.B."/>
            <person name="Sakarya O."/>
            <person name="Salamov A."/>
            <person name="Schaack S."/>
            <person name="Shapiro H."/>
            <person name="Shiga Y."/>
            <person name="Skalitzky C."/>
            <person name="Smith Z."/>
            <person name="Souvorov A."/>
            <person name="Sung W."/>
            <person name="Tang Z."/>
            <person name="Tsuchiya D."/>
            <person name="Tu H."/>
            <person name="Vos H."/>
            <person name="Wang M."/>
            <person name="Wolf Y.I."/>
            <person name="Yamagata H."/>
            <person name="Yamada T."/>
            <person name="Ye Y."/>
            <person name="Shaw J.R."/>
            <person name="Andrews J."/>
            <person name="Crease T.J."/>
            <person name="Tang H."/>
            <person name="Lucas S.M."/>
            <person name="Robertson H.M."/>
            <person name="Bork P."/>
            <person name="Koonin E.V."/>
            <person name="Zdobnov E.M."/>
            <person name="Grigoriev I.V."/>
            <person name="Lynch M."/>
            <person name="Boore J.L."/>
        </authorList>
    </citation>
    <scope>NUCLEOTIDE SEQUENCE [LARGE SCALE GENOMIC DNA]</scope>
</reference>
<dbReference type="eggNOG" id="ENOG502QUHJ">
    <property type="taxonomic scope" value="Eukaryota"/>
</dbReference>
<dbReference type="PANTHER" id="PTHR40240:SF1">
    <property type="entry name" value="PLEXUS, ISOFORM A"/>
    <property type="match status" value="1"/>
</dbReference>
<evidence type="ECO:0000313" key="1">
    <source>
        <dbReference type="EMBL" id="EFX75034.1"/>
    </source>
</evidence>
<dbReference type="Proteomes" id="UP000000305">
    <property type="component" value="Unassembled WGS sequence"/>
</dbReference>
<name>E9GZQ6_DAPPU</name>
<evidence type="ECO:0000313" key="2">
    <source>
        <dbReference type="Proteomes" id="UP000000305"/>
    </source>
</evidence>
<protein>
    <submittedName>
        <fullName evidence="1">Uncharacterized protein</fullName>
    </submittedName>
</protein>
<dbReference type="PANTHER" id="PTHR40240">
    <property type="entry name" value="PLEXUS, ISOFORM A"/>
    <property type="match status" value="1"/>
</dbReference>
<dbReference type="HOGENOM" id="CLU_2612821_0_0_1"/>